<accession>A0ACD0WK45</accession>
<name>A0ACD0WK45_CLALS</name>
<evidence type="ECO:0000313" key="1">
    <source>
        <dbReference type="EMBL" id="QFZ27917.1"/>
    </source>
</evidence>
<sequence length="50" mass="5841">MEYKYLISRFADPVIAISIGTAAYFLHERRVGREEGHKLKDLLLKKYGRS</sequence>
<keyword evidence="1" id="KW-0687">Ribonucleoprotein</keyword>
<reference evidence="2" key="1">
    <citation type="journal article" date="2019" name="MBio">
        <title>Comparative genomics for the elucidation of multidrug resistance (MDR) in Candida lusitaniae.</title>
        <authorList>
            <person name="Kannan A."/>
            <person name="Asner S.A."/>
            <person name="Trachsel E."/>
            <person name="Kelly S."/>
            <person name="Parker J."/>
            <person name="Sanglard D."/>
        </authorList>
    </citation>
    <scope>NUCLEOTIDE SEQUENCE [LARGE SCALE GENOMIC DNA]</scope>
    <source>
        <strain evidence="2">P1</strain>
    </source>
</reference>
<evidence type="ECO:0000313" key="2">
    <source>
        <dbReference type="Proteomes" id="UP000326582"/>
    </source>
</evidence>
<proteinExistence type="predicted"/>
<dbReference type="Proteomes" id="UP000326582">
    <property type="component" value="Chromosome 3"/>
</dbReference>
<organism evidence="1 2">
    <name type="scientific">Clavispora lusitaniae</name>
    <name type="common">Candida lusitaniae</name>
    <dbReference type="NCBI Taxonomy" id="36911"/>
    <lineage>
        <taxon>Eukaryota</taxon>
        <taxon>Fungi</taxon>
        <taxon>Dikarya</taxon>
        <taxon>Ascomycota</taxon>
        <taxon>Saccharomycotina</taxon>
        <taxon>Pichiomycetes</taxon>
        <taxon>Metschnikowiaceae</taxon>
        <taxon>Clavispora</taxon>
    </lineage>
</organism>
<keyword evidence="2" id="KW-1185">Reference proteome</keyword>
<gene>
    <name evidence="1" type="ORF">EJF14_30910</name>
</gene>
<protein>
    <submittedName>
        <fullName evidence="1">Small nuclear ribonucleoprotein G</fullName>
    </submittedName>
</protein>
<dbReference type="EMBL" id="CP038486">
    <property type="protein sequence ID" value="QFZ27917.1"/>
    <property type="molecule type" value="Genomic_DNA"/>
</dbReference>